<evidence type="ECO:0000313" key="2">
    <source>
        <dbReference type="EMBL" id="KKL48962.1"/>
    </source>
</evidence>
<proteinExistence type="predicted"/>
<protein>
    <submittedName>
        <fullName evidence="2">Uncharacterized protein</fullName>
    </submittedName>
</protein>
<feature type="transmembrane region" description="Helical" evidence="1">
    <location>
        <begin position="6"/>
        <end position="24"/>
    </location>
</feature>
<organism evidence="2">
    <name type="scientific">marine sediment metagenome</name>
    <dbReference type="NCBI Taxonomy" id="412755"/>
    <lineage>
        <taxon>unclassified sequences</taxon>
        <taxon>metagenomes</taxon>
        <taxon>ecological metagenomes</taxon>
    </lineage>
</organism>
<evidence type="ECO:0000256" key="1">
    <source>
        <dbReference type="SAM" id="Phobius"/>
    </source>
</evidence>
<keyword evidence="1" id="KW-0472">Membrane</keyword>
<gene>
    <name evidence="2" type="ORF">LCGC14_2320290</name>
</gene>
<dbReference type="EMBL" id="LAZR01033134">
    <property type="protein sequence ID" value="KKL48962.1"/>
    <property type="molecule type" value="Genomic_DNA"/>
</dbReference>
<feature type="non-terminal residue" evidence="2">
    <location>
        <position position="62"/>
    </location>
</feature>
<accession>A0A0F9FCU5</accession>
<name>A0A0F9FCU5_9ZZZZ</name>
<comment type="caution">
    <text evidence="2">The sequence shown here is derived from an EMBL/GenBank/DDBJ whole genome shotgun (WGS) entry which is preliminary data.</text>
</comment>
<dbReference type="AlphaFoldDB" id="A0A0F9FCU5"/>
<keyword evidence="1" id="KW-0812">Transmembrane</keyword>
<keyword evidence="1" id="KW-1133">Transmembrane helix</keyword>
<sequence>MKLANFVFGMVLFSIITTMMFAAIQSISSDNNFVNDDEWETLAGDYNTFTGKISSKSNSTSR</sequence>
<reference evidence="2" key="1">
    <citation type="journal article" date="2015" name="Nature">
        <title>Complex archaea that bridge the gap between prokaryotes and eukaryotes.</title>
        <authorList>
            <person name="Spang A."/>
            <person name="Saw J.H."/>
            <person name="Jorgensen S.L."/>
            <person name="Zaremba-Niedzwiedzka K."/>
            <person name="Martijn J."/>
            <person name="Lind A.E."/>
            <person name="van Eijk R."/>
            <person name="Schleper C."/>
            <person name="Guy L."/>
            <person name="Ettema T.J."/>
        </authorList>
    </citation>
    <scope>NUCLEOTIDE SEQUENCE</scope>
</reference>